<name>A0ABT8AZG6_9NEIS</name>
<dbReference type="SUPFAM" id="SSF58104">
    <property type="entry name" value="Methyl-accepting chemotaxis protein (MCP) signaling domain"/>
    <property type="match status" value="1"/>
</dbReference>
<gene>
    <name evidence="11" type="ORF">QWZ03_01140</name>
</gene>
<dbReference type="Pfam" id="PF00672">
    <property type="entry name" value="HAMP"/>
    <property type="match status" value="1"/>
</dbReference>
<evidence type="ECO:0000313" key="11">
    <source>
        <dbReference type="EMBL" id="MDN3575377.1"/>
    </source>
</evidence>
<dbReference type="Pfam" id="PF12729">
    <property type="entry name" value="4HB_MCP_1"/>
    <property type="match status" value="1"/>
</dbReference>
<comment type="similarity">
    <text evidence="6">Belongs to the methyl-accepting chemotaxis (MCP) protein family.</text>
</comment>
<dbReference type="PANTHER" id="PTHR32089:SF119">
    <property type="entry name" value="METHYL-ACCEPTING CHEMOTAXIS PROTEIN CTPL"/>
    <property type="match status" value="1"/>
</dbReference>
<comment type="subcellular location">
    <subcellularLocation>
        <location evidence="1">Membrane</location>
        <topology evidence="1">Multi-pass membrane protein</topology>
    </subcellularLocation>
</comment>
<organism evidence="11 12">
    <name type="scientific">Chitinimonas viridis</name>
    <dbReference type="NCBI Taxonomy" id="664880"/>
    <lineage>
        <taxon>Bacteria</taxon>
        <taxon>Pseudomonadati</taxon>
        <taxon>Pseudomonadota</taxon>
        <taxon>Betaproteobacteria</taxon>
        <taxon>Neisseriales</taxon>
        <taxon>Chitinibacteraceae</taxon>
        <taxon>Chitinimonas</taxon>
    </lineage>
</organism>
<dbReference type="PROSITE" id="PS50885">
    <property type="entry name" value="HAMP"/>
    <property type="match status" value="1"/>
</dbReference>
<keyword evidence="3 8" id="KW-1133">Transmembrane helix</keyword>
<evidence type="ECO:0000259" key="10">
    <source>
        <dbReference type="PROSITE" id="PS50885"/>
    </source>
</evidence>
<dbReference type="Gene3D" id="1.10.287.950">
    <property type="entry name" value="Methyl-accepting chemotaxis protein"/>
    <property type="match status" value="1"/>
</dbReference>
<dbReference type="EMBL" id="JAUFPU010000001">
    <property type="protein sequence ID" value="MDN3575377.1"/>
    <property type="molecule type" value="Genomic_DNA"/>
</dbReference>
<reference evidence="11" key="1">
    <citation type="journal article" date="2014" name="Int. J. Syst. Evol. Microbiol.">
        <title>Complete genome of a new Firmicutes species belonging to the dominant human colonic microbiota ('Ruminococcus bicirculans') reveals two chromosomes and a selective capacity to utilize plant glucans.</title>
        <authorList>
            <consortium name="NISC Comparative Sequencing Program"/>
            <person name="Wegmann U."/>
            <person name="Louis P."/>
            <person name="Goesmann A."/>
            <person name="Henrissat B."/>
            <person name="Duncan S.H."/>
            <person name="Flint H.J."/>
        </authorList>
    </citation>
    <scope>NUCLEOTIDE SEQUENCE</scope>
    <source>
        <strain evidence="11">CECT 7703</strain>
    </source>
</reference>
<evidence type="ECO:0000256" key="3">
    <source>
        <dbReference type="ARBA" id="ARBA00022989"/>
    </source>
</evidence>
<dbReference type="SMART" id="SM00304">
    <property type="entry name" value="HAMP"/>
    <property type="match status" value="2"/>
</dbReference>
<dbReference type="InterPro" id="IPR004090">
    <property type="entry name" value="Chemotax_Me-accpt_rcpt"/>
</dbReference>
<comment type="caution">
    <text evidence="11">The sequence shown here is derived from an EMBL/GenBank/DDBJ whole genome shotgun (WGS) entry which is preliminary data.</text>
</comment>
<evidence type="ECO:0000256" key="2">
    <source>
        <dbReference type="ARBA" id="ARBA00022692"/>
    </source>
</evidence>
<reference evidence="11" key="2">
    <citation type="submission" date="2023-06" db="EMBL/GenBank/DDBJ databases">
        <authorList>
            <person name="Lucena T."/>
            <person name="Sun Q."/>
        </authorList>
    </citation>
    <scope>NUCLEOTIDE SEQUENCE</scope>
    <source>
        <strain evidence="11">CECT 7703</strain>
    </source>
</reference>
<feature type="domain" description="HAMP" evidence="10">
    <location>
        <begin position="207"/>
        <end position="260"/>
    </location>
</feature>
<keyword evidence="2 8" id="KW-0812">Transmembrane</keyword>
<dbReference type="RefSeq" id="WP_290331043.1">
    <property type="nucleotide sequence ID" value="NZ_JAUFPU010000001.1"/>
</dbReference>
<proteinExistence type="inferred from homology"/>
<dbReference type="Proteomes" id="UP001180081">
    <property type="component" value="Unassembled WGS sequence"/>
</dbReference>
<keyword evidence="12" id="KW-1185">Reference proteome</keyword>
<evidence type="ECO:0000256" key="8">
    <source>
        <dbReference type="SAM" id="Phobius"/>
    </source>
</evidence>
<dbReference type="InterPro" id="IPR004089">
    <property type="entry name" value="MCPsignal_dom"/>
</dbReference>
<evidence type="ECO:0000256" key="1">
    <source>
        <dbReference type="ARBA" id="ARBA00004141"/>
    </source>
</evidence>
<dbReference type="CDD" id="cd19411">
    <property type="entry name" value="MCP2201-like_sensor"/>
    <property type="match status" value="1"/>
</dbReference>
<protein>
    <submittedName>
        <fullName evidence="11">Methyl-accepting chemotaxis protein</fullName>
    </submittedName>
</protein>
<dbReference type="InterPro" id="IPR024478">
    <property type="entry name" value="HlyB_4HB_MCP"/>
</dbReference>
<dbReference type="InterPro" id="IPR047347">
    <property type="entry name" value="YvaQ-like_sensor"/>
</dbReference>
<dbReference type="PROSITE" id="PS50111">
    <property type="entry name" value="CHEMOTAXIS_TRANSDUC_2"/>
    <property type="match status" value="1"/>
</dbReference>
<dbReference type="CDD" id="cd11386">
    <property type="entry name" value="MCP_signal"/>
    <property type="match status" value="1"/>
</dbReference>
<evidence type="ECO:0000256" key="7">
    <source>
        <dbReference type="PROSITE-ProRule" id="PRU00284"/>
    </source>
</evidence>
<dbReference type="CDD" id="cd06225">
    <property type="entry name" value="HAMP"/>
    <property type="match status" value="1"/>
</dbReference>
<keyword evidence="4 8" id="KW-0472">Membrane</keyword>
<evidence type="ECO:0000256" key="6">
    <source>
        <dbReference type="ARBA" id="ARBA00029447"/>
    </source>
</evidence>
<dbReference type="PANTHER" id="PTHR32089">
    <property type="entry name" value="METHYL-ACCEPTING CHEMOTAXIS PROTEIN MCPB"/>
    <property type="match status" value="1"/>
</dbReference>
<dbReference type="SMART" id="SM00283">
    <property type="entry name" value="MA"/>
    <property type="match status" value="1"/>
</dbReference>
<feature type="transmembrane region" description="Helical" evidence="8">
    <location>
        <begin position="186"/>
        <end position="206"/>
    </location>
</feature>
<evidence type="ECO:0000313" key="12">
    <source>
        <dbReference type="Proteomes" id="UP001180081"/>
    </source>
</evidence>
<evidence type="ECO:0000256" key="5">
    <source>
        <dbReference type="ARBA" id="ARBA00023224"/>
    </source>
</evidence>
<dbReference type="InterPro" id="IPR003660">
    <property type="entry name" value="HAMP_dom"/>
</dbReference>
<sequence>MRISQKLALAFGALVVFVAVMGAMGIYSLTALDSALVGVTDDALPGVRYTGAIRAEAIDFRNRETQLLIAKNAEEITETLGRQKKNLEALQQYETEYARHLADDTEKSLFAEYQKQQKAYLDSHAAFRKIVEAGDAEGALAYFRGDGRKAFRSFLPAVDKLVEFNTKSADVLTKTAHDDYATGRNWLIAFAIVVSILALALSVWIVRSITGQLVRLSTTIREIERDLDFTRRVPVTGRDEIADTAMAFNSLANNVQGVLKNAGEASTKLMEMVSQLGSSASEVSAGSRKQSDASNGMAAAIEQLSTSISQLSDSAREAMQHSLNADQNAESGGKVIARTVIEMHGIAESIDQVAASIRELGERSQEIGGIVQVIREVAEQTNLLALNAAIEAARAGEQGRGFAVVADEVRKLAERTTEATRDIGDKIGAIQGSSSEASGAMQQAQSRVAGGVALAGQIGDTVRTITEDAKLVEYEVQTISTALKEQDQAGHQIAQHVEQIANMVERNSVAASLTTRLSGELESIAANMRLEIARFRA</sequence>
<feature type="domain" description="Methyl-accepting transducer" evidence="9">
    <location>
        <begin position="265"/>
        <end position="501"/>
    </location>
</feature>
<accession>A0ABT8AZG6</accession>
<evidence type="ECO:0000256" key="4">
    <source>
        <dbReference type="ARBA" id="ARBA00023136"/>
    </source>
</evidence>
<evidence type="ECO:0000259" key="9">
    <source>
        <dbReference type="PROSITE" id="PS50111"/>
    </source>
</evidence>
<dbReference type="Pfam" id="PF00015">
    <property type="entry name" value="MCPsignal"/>
    <property type="match status" value="1"/>
</dbReference>
<keyword evidence="5 7" id="KW-0807">Transducer</keyword>
<dbReference type="PRINTS" id="PR00260">
    <property type="entry name" value="CHEMTRNSDUCR"/>
</dbReference>